<gene>
    <name evidence="1" type="ORF">PR048_005811</name>
</gene>
<comment type="caution">
    <text evidence="1">The sequence shown here is derived from an EMBL/GenBank/DDBJ whole genome shotgun (WGS) entry which is preliminary data.</text>
</comment>
<evidence type="ECO:0000313" key="1">
    <source>
        <dbReference type="EMBL" id="KAJ8893223.1"/>
    </source>
</evidence>
<organism evidence="1 2">
    <name type="scientific">Dryococelus australis</name>
    <dbReference type="NCBI Taxonomy" id="614101"/>
    <lineage>
        <taxon>Eukaryota</taxon>
        <taxon>Metazoa</taxon>
        <taxon>Ecdysozoa</taxon>
        <taxon>Arthropoda</taxon>
        <taxon>Hexapoda</taxon>
        <taxon>Insecta</taxon>
        <taxon>Pterygota</taxon>
        <taxon>Neoptera</taxon>
        <taxon>Polyneoptera</taxon>
        <taxon>Phasmatodea</taxon>
        <taxon>Verophasmatodea</taxon>
        <taxon>Anareolatae</taxon>
        <taxon>Phasmatidae</taxon>
        <taxon>Eurycanthinae</taxon>
        <taxon>Dryococelus</taxon>
    </lineage>
</organism>
<dbReference type="EMBL" id="JARBHB010000002">
    <property type="protein sequence ID" value="KAJ8893223.1"/>
    <property type="molecule type" value="Genomic_DNA"/>
</dbReference>
<accession>A0ABQ9I986</accession>
<protein>
    <submittedName>
        <fullName evidence="1">Uncharacterized protein</fullName>
    </submittedName>
</protein>
<reference evidence="1 2" key="1">
    <citation type="submission" date="2023-02" db="EMBL/GenBank/DDBJ databases">
        <title>LHISI_Scaffold_Assembly.</title>
        <authorList>
            <person name="Stuart O.P."/>
            <person name="Cleave R."/>
            <person name="Magrath M.J.L."/>
            <person name="Mikheyev A.S."/>
        </authorList>
    </citation>
    <scope>NUCLEOTIDE SEQUENCE [LARGE SCALE GENOMIC DNA]</scope>
    <source>
        <strain evidence="1">Daus_M_001</strain>
        <tissue evidence="1">Leg muscle</tissue>
    </source>
</reference>
<dbReference type="Proteomes" id="UP001159363">
    <property type="component" value="Chromosome 2"/>
</dbReference>
<evidence type="ECO:0000313" key="2">
    <source>
        <dbReference type="Proteomes" id="UP001159363"/>
    </source>
</evidence>
<sequence length="157" mass="17425">MGFSIIRPRVFARGVQDDVSHLCADVQVGSPLSEYGVPRSIPDSQWANSARRCCWSVGFLGGLPFPLPFHSGAAPYSPRFTLIGSQDLDVKSRPYTLTHSLSYKTRIQEDMCSIPGPVILISFTQGFLKWLQANAGIVHYCRPWPVPERLAQSLMTT</sequence>
<proteinExistence type="predicted"/>
<keyword evidence="2" id="KW-1185">Reference proteome</keyword>
<name>A0ABQ9I986_9NEOP</name>